<dbReference type="Proteomes" id="UP000013190">
    <property type="component" value="Unassembled WGS sequence"/>
</dbReference>
<dbReference type="EMBL" id="APOJ01000023">
    <property type="protein sequence ID" value="ENU27043.1"/>
    <property type="molecule type" value="Genomic_DNA"/>
</dbReference>
<keyword evidence="3" id="KW-1185">Reference proteome</keyword>
<dbReference type="Pfam" id="PF01507">
    <property type="entry name" value="PAPS_reduct"/>
    <property type="match status" value="1"/>
</dbReference>
<dbReference type="InterPro" id="IPR014729">
    <property type="entry name" value="Rossmann-like_a/b/a_fold"/>
</dbReference>
<dbReference type="GeneID" id="92835051"/>
<dbReference type="Gene3D" id="3.40.50.620">
    <property type="entry name" value="HUPs"/>
    <property type="match status" value="1"/>
</dbReference>
<evidence type="ECO:0000313" key="2">
    <source>
        <dbReference type="EMBL" id="ENU27043.1"/>
    </source>
</evidence>
<reference evidence="2 3" key="2">
    <citation type="journal article" date="2016" name="Int. J. Syst. Evol. Microbiol.">
        <title>Taxonomy of haemolytic and/or proteolytic strains of the genus Acinetobacter with the proposal of Acinetobacter courvalinii sp. nov. (genomic species 14 sensu Bouvet &amp; Jeanjean), Acinetobacter dispersus sp. nov. (genomic species 17), Acinetobacter modestus sp. nov., Acinetobacter proteolyticus sp. nov. and Acinetobacter vivianii sp. nov.</title>
        <authorList>
            <person name="Nemec A."/>
            <person name="Radolfova-Krizova L."/>
            <person name="Maixnerova M."/>
            <person name="Vrestiakova E."/>
            <person name="Jezek P."/>
            <person name="Sedo O."/>
        </authorList>
    </citation>
    <scope>NUCLEOTIDE SEQUENCE [LARGE SCALE GENOMIC DNA]</scope>
    <source>
        <strain evidence="2 3">NIPH 236</strain>
    </source>
</reference>
<protein>
    <recommendedName>
        <fullName evidence="1">Phosphoadenosine phosphosulphate reductase domain-containing protein</fullName>
    </recommendedName>
</protein>
<dbReference type="SUPFAM" id="SSF52402">
    <property type="entry name" value="Adenine nucleotide alpha hydrolases-like"/>
    <property type="match status" value="1"/>
</dbReference>
<comment type="caution">
    <text evidence="2">The sequence shown here is derived from an EMBL/GenBank/DDBJ whole genome shotgun (WGS) entry which is preliminary data.</text>
</comment>
<accession>A0ABN0JPB4</accession>
<gene>
    <name evidence="2" type="ORF">F992_01648</name>
</gene>
<evidence type="ECO:0000259" key="1">
    <source>
        <dbReference type="Pfam" id="PF01507"/>
    </source>
</evidence>
<reference evidence="3" key="1">
    <citation type="submission" date="2013-02" db="EMBL/GenBank/DDBJ databases">
        <title>The Genome Sequence of Acinetobacter sp. NIPH 236.</title>
        <authorList>
            <consortium name="The Broad Institute Genome Sequencing Platform"/>
            <consortium name="The Broad Institute Genome Sequencing Center for Infectious Disease"/>
            <person name="Cerqueira G."/>
            <person name="Feldgarden M."/>
            <person name="Courvalin P."/>
            <person name="Perichon B."/>
            <person name="Grillot-Courvalin C."/>
            <person name="Clermont D."/>
            <person name="Rocha E."/>
            <person name="Yoon E.-J."/>
            <person name="Nemec A."/>
            <person name="Walker B."/>
            <person name="Young S.K."/>
            <person name="Zeng Q."/>
            <person name="Gargeya S."/>
            <person name="Fitzgerald M."/>
            <person name="Haas B."/>
            <person name="Abouelleil A."/>
            <person name="Alvarado L."/>
            <person name="Arachchi H.M."/>
            <person name="Berlin A.M."/>
            <person name="Chapman S.B."/>
            <person name="Dewar J."/>
            <person name="Goldberg J."/>
            <person name="Griggs A."/>
            <person name="Gujja S."/>
            <person name="Hansen M."/>
            <person name="Howarth C."/>
            <person name="Imamovic A."/>
            <person name="Larimer J."/>
            <person name="McCowan C."/>
            <person name="Murphy C."/>
            <person name="Neiman D."/>
            <person name="Pearson M."/>
            <person name="Priest M."/>
            <person name="Roberts A."/>
            <person name="Saif S."/>
            <person name="Shea T."/>
            <person name="Sisk P."/>
            <person name="Sykes S."/>
            <person name="Wortman J."/>
            <person name="Nusbaum C."/>
            <person name="Birren B."/>
        </authorList>
    </citation>
    <scope>NUCLEOTIDE SEQUENCE [LARGE SCALE GENOMIC DNA]</scope>
    <source>
        <strain evidence="3">NIPH 236</strain>
    </source>
</reference>
<feature type="domain" description="Phosphoadenosine phosphosulphate reductase" evidence="1">
    <location>
        <begin position="17"/>
        <end position="206"/>
    </location>
</feature>
<name>A0ABN0JPB4_9GAMM</name>
<organism evidence="2 3">
    <name type="scientific">Acinetobacter modestus</name>
    <dbReference type="NCBI Taxonomy" id="1776740"/>
    <lineage>
        <taxon>Bacteria</taxon>
        <taxon>Pseudomonadati</taxon>
        <taxon>Pseudomonadota</taxon>
        <taxon>Gammaproteobacteria</taxon>
        <taxon>Moraxellales</taxon>
        <taxon>Moraxellaceae</taxon>
        <taxon>Acinetobacter</taxon>
    </lineage>
</organism>
<dbReference type="InterPro" id="IPR002500">
    <property type="entry name" value="PAPS_reduct_dom"/>
</dbReference>
<proteinExistence type="predicted"/>
<sequence length="286" mass="32360">MIIPSALDEIQKGALFVINHSGGKDSQAMMIKLLEVLPRNNVVVVHASLGDMEWHGALELAQEQALLANVPFIVARAKKSLLDMVMHRFNVRPNVPSFPSSANRQCTSDLKRGPITREVRRYAKENGYTRIVNCMGLRAQESSGRAKKPVWKEHFEHGRAGRSWFDWLPIHSLTTDEVFQTISNANQKPHFAYQLGNERLSCVYCIMASPNDLILGAKKRPELFALYCFFEKITGYSMHMSMKTLPTITGIEPDYSLLSENLDLVSQISIIKFNRQRIPMVEEIAA</sequence>
<evidence type="ECO:0000313" key="3">
    <source>
        <dbReference type="Proteomes" id="UP000013190"/>
    </source>
</evidence>
<dbReference type="RefSeq" id="WP_004661667.1">
    <property type="nucleotide sequence ID" value="NZ_BMDV01000002.1"/>
</dbReference>